<keyword evidence="10" id="KW-1185">Reference proteome</keyword>
<reference evidence="9 10" key="1">
    <citation type="submission" date="2014-11" db="EMBL/GenBank/DDBJ databases">
        <authorList>
            <person name="Zhu J."/>
            <person name="Qi W."/>
            <person name="Song R."/>
        </authorList>
    </citation>
    <scope>NUCLEOTIDE SEQUENCE [LARGE SCALE GENOMIC DNA]</scope>
</reference>
<dbReference type="OrthoDB" id="432112at2759"/>
<evidence type="ECO:0000313" key="9">
    <source>
        <dbReference type="EMBL" id="CEL95344.1"/>
    </source>
</evidence>
<dbReference type="SUPFAM" id="SSF54695">
    <property type="entry name" value="POZ domain"/>
    <property type="match status" value="1"/>
</dbReference>
<evidence type="ECO:0000256" key="2">
    <source>
        <dbReference type="ARBA" id="ARBA00022692"/>
    </source>
</evidence>
<protein>
    <submittedName>
        <fullName evidence="9">Uncharacterized protein</fullName>
    </submittedName>
</protein>
<keyword evidence="2 6" id="KW-0812">Transmembrane</keyword>
<feature type="transmembrane region" description="Helical" evidence="6">
    <location>
        <begin position="690"/>
        <end position="718"/>
    </location>
</feature>
<feature type="transmembrane region" description="Helical" evidence="6">
    <location>
        <begin position="764"/>
        <end position="782"/>
    </location>
</feature>
<proteinExistence type="predicted"/>
<dbReference type="Proteomes" id="UP000041254">
    <property type="component" value="Unassembled WGS sequence"/>
</dbReference>
<keyword evidence="3 6" id="KW-1133">Transmembrane helix</keyword>
<feature type="transmembrane region" description="Helical" evidence="6">
    <location>
        <begin position="616"/>
        <end position="638"/>
    </location>
</feature>
<sequence length="829" mass="90967">MKKFFNDQQWAVLDEMRQTLSTRQREAGWDPSPPSGLAPFVALNVGGRRFRARRQTLRAVPSSRLDELFSGRWERRVLKVAAAAAAGGDGACSTSCSVPDDEYFLDVDSGVFRKVLSRLQAIEGRHEEASHVPRQLDQDDPACVFYFDYLLRPLPAADESSQEEDASASSDQPRTALADEVASIRLQELDWERRLRWVMPFFRTKKERVVLTPFPISDGDENRVVSVKVCGEEVASTTDTLTGRAIPAQTPILRRFDSFSQELLDVPLEHFSLCVDFYRRCRFTRESGLSDLVWLPRVDIAEREGLRMALGMYGIDPHVPTCPQVPIVGTSRIFDDAAYVTNLVSQIGRVAGGGGQKVKAMELVYSASTDGWDKSTCLQHMSADDNPSSVLFILKTADGRRGGAFCEQLDIEASTVERVMCFGDTIAERFPSGHAPPCYYSNVNMRTSALMPSKPVITLAASDQSFDATHGGSVWGGSTNGTIWAGMTNGWGFELKIGWRGHLDIVCRRAPSEVMDSQESPSSPADASEVGHQRGGPGLHHRWLATIDAHIAQQLTKRWVAHIPLVTGLTAFTTIFLCQLSAHFFCHTCIPRGSSPPVPLWAPTISLTGNHPPERFIYAVGFSATALVMVPCTLMACHLQVRLRAKWTRIVLSGGFLLVATAGLFIQGVIPLQPDILMLMYGDRMDKVTALSLVHLASAGVFFVCAFIHGALVTLLLMQHKSPLIRMPSRLLKLGCVLVFLVSIVISPALPHASAIERLNASGASQRLCVLCIIVFLSSYTLDMVQLRAAYLAGEEESPLTMPMPVRLGAPSHSKSPPPSPQTHANPSE</sequence>
<keyword evidence="4 6" id="KW-0472">Membrane</keyword>
<dbReference type="InterPro" id="IPR011333">
    <property type="entry name" value="SKP1/BTB/POZ_sf"/>
</dbReference>
<dbReference type="GO" id="GO:0051260">
    <property type="term" value="P:protein homooligomerization"/>
    <property type="evidence" value="ECO:0007669"/>
    <property type="project" value="InterPro"/>
</dbReference>
<feature type="domain" description="CWH43-like N-terminal" evidence="8">
    <location>
        <begin position="561"/>
        <end position="784"/>
    </location>
</feature>
<dbReference type="GO" id="GO:0012505">
    <property type="term" value="C:endomembrane system"/>
    <property type="evidence" value="ECO:0007669"/>
    <property type="project" value="UniProtKB-SubCell"/>
</dbReference>
<feature type="transmembrane region" description="Helical" evidence="6">
    <location>
        <begin position="650"/>
        <end position="670"/>
    </location>
</feature>
<dbReference type="PANTHER" id="PTHR21324">
    <property type="entry name" value="FASTING-INDUCIBLE INTEGRAL MEMBRANE PROTEIN TM6P1-RELATED"/>
    <property type="match status" value="1"/>
</dbReference>
<feature type="transmembrane region" description="Helical" evidence="6">
    <location>
        <begin position="730"/>
        <end position="752"/>
    </location>
</feature>
<dbReference type="InParanoid" id="A0A0G4EH54"/>
<feature type="region of interest" description="Disordered" evidence="5">
    <location>
        <begin position="513"/>
        <end position="535"/>
    </location>
</feature>
<evidence type="ECO:0000256" key="4">
    <source>
        <dbReference type="ARBA" id="ARBA00023136"/>
    </source>
</evidence>
<accession>A0A0G4EH54</accession>
<dbReference type="Gene3D" id="3.30.710.10">
    <property type="entry name" value="Potassium Channel Kv1.1, Chain A"/>
    <property type="match status" value="1"/>
</dbReference>
<feature type="domain" description="Potassium channel tetramerisation-type BTB" evidence="7">
    <location>
        <begin position="41"/>
        <end position="121"/>
    </location>
</feature>
<evidence type="ECO:0000256" key="6">
    <source>
        <dbReference type="SAM" id="Phobius"/>
    </source>
</evidence>
<feature type="compositionally biased region" description="Polar residues" evidence="5">
    <location>
        <begin position="515"/>
        <end position="525"/>
    </location>
</feature>
<evidence type="ECO:0000259" key="8">
    <source>
        <dbReference type="Pfam" id="PF10277"/>
    </source>
</evidence>
<dbReference type="Pfam" id="PF02214">
    <property type="entry name" value="BTB_2"/>
    <property type="match status" value="1"/>
</dbReference>
<evidence type="ECO:0000259" key="7">
    <source>
        <dbReference type="Pfam" id="PF02214"/>
    </source>
</evidence>
<feature type="region of interest" description="Disordered" evidence="5">
    <location>
        <begin position="802"/>
        <end position="829"/>
    </location>
</feature>
<organism evidence="9 10">
    <name type="scientific">Vitrella brassicaformis (strain CCMP3155)</name>
    <dbReference type="NCBI Taxonomy" id="1169540"/>
    <lineage>
        <taxon>Eukaryota</taxon>
        <taxon>Sar</taxon>
        <taxon>Alveolata</taxon>
        <taxon>Colpodellida</taxon>
        <taxon>Vitrellaceae</taxon>
        <taxon>Vitrella</taxon>
    </lineage>
</organism>
<dbReference type="VEuPathDB" id="CryptoDB:Vbra_11774"/>
<dbReference type="InterPro" id="IPR019402">
    <property type="entry name" value="CWH43_N"/>
</dbReference>
<comment type="subcellular location">
    <subcellularLocation>
        <location evidence="1">Endomembrane system</location>
        <topology evidence="1">Multi-pass membrane protein</topology>
    </subcellularLocation>
</comment>
<evidence type="ECO:0000313" key="10">
    <source>
        <dbReference type="Proteomes" id="UP000041254"/>
    </source>
</evidence>
<dbReference type="AlphaFoldDB" id="A0A0G4EH54"/>
<dbReference type="EMBL" id="CDMY01000227">
    <property type="protein sequence ID" value="CEL95344.1"/>
    <property type="molecule type" value="Genomic_DNA"/>
</dbReference>
<name>A0A0G4EH54_VITBC</name>
<evidence type="ECO:0000256" key="1">
    <source>
        <dbReference type="ARBA" id="ARBA00004127"/>
    </source>
</evidence>
<dbReference type="InterPro" id="IPR003131">
    <property type="entry name" value="T1-type_BTB"/>
</dbReference>
<evidence type="ECO:0000256" key="5">
    <source>
        <dbReference type="SAM" id="MobiDB-lite"/>
    </source>
</evidence>
<dbReference type="Pfam" id="PF10277">
    <property type="entry name" value="Frag1"/>
    <property type="match status" value="1"/>
</dbReference>
<evidence type="ECO:0000256" key="3">
    <source>
        <dbReference type="ARBA" id="ARBA00022989"/>
    </source>
</evidence>
<dbReference type="InterPro" id="IPR050911">
    <property type="entry name" value="DRAM/TMEM150_Autophagy_Mod"/>
</dbReference>
<dbReference type="PANTHER" id="PTHR21324:SF2">
    <property type="entry name" value="EG:22E5.9 PROTEIN"/>
    <property type="match status" value="1"/>
</dbReference>
<gene>
    <name evidence="9" type="ORF">Vbra_11774</name>
</gene>